<reference evidence="1 2" key="1">
    <citation type="submission" date="2021-06" db="EMBL/GenBank/DDBJ databases">
        <title>Caerostris darwini draft genome.</title>
        <authorList>
            <person name="Kono N."/>
            <person name="Arakawa K."/>
        </authorList>
    </citation>
    <scope>NUCLEOTIDE SEQUENCE [LARGE SCALE GENOMIC DNA]</scope>
</reference>
<evidence type="ECO:0000313" key="1">
    <source>
        <dbReference type="EMBL" id="GIX92492.1"/>
    </source>
</evidence>
<name>A0AAV4P579_9ARAC</name>
<dbReference type="EMBL" id="BPLQ01002400">
    <property type="protein sequence ID" value="GIX92492.1"/>
    <property type="molecule type" value="Genomic_DNA"/>
</dbReference>
<accession>A0AAV4P579</accession>
<evidence type="ECO:0008006" key="3">
    <source>
        <dbReference type="Google" id="ProtNLM"/>
    </source>
</evidence>
<protein>
    <recommendedName>
        <fullName evidence="3">Secreted protein</fullName>
    </recommendedName>
</protein>
<keyword evidence="2" id="KW-1185">Reference proteome</keyword>
<gene>
    <name evidence="1" type="ORF">CDAR_400461</name>
</gene>
<organism evidence="1 2">
    <name type="scientific">Caerostris darwini</name>
    <dbReference type="NCBI Taxonomy" id="1538125"/>
    <lineage>
        <taxon>Eukaryota</taxon>
        <taxon>Metazoa</taxon>
        <taxon>Ecdysozoa</taxon>
        <taxon>Arthropoda</taxon>
        <taxon>Chelicerata</taxon>
        <taxon>Arachnida</taxon>
        <taxon>Araneae</taxon>
        <taxon>Araneomorphae</taxon>
        <taxon>Entelegynae</taxon>
        <taxon>Araneoidea</taxon>
        <taxon>Araneidae</taxon>
        <taxon>Caerostris</taxon>
    </lineage>
</organism>
<evidence type="ECO:0000313" key="2">
    <source>
        <dbReference type="Proteomes" id="UP001054837"/>
    </source>
</evidence>
<comment type="caution">
    <text evidence="1">The sequence shown here is derived from an EMBL/GenBank/DDBJ whole genome shotgun (WGS) entry which is preliminary data.</text>
</comment>
<dbReference type="AlphaFoldDB" id="A0AAV4P579"/>
<dbReference type="Proteomes" id="UP001054837">
    <property type="component" value="Unassembled WGS sequence"/>
</dbReference>
<proteinExistence type="predicted"/>
<sequence>MFLFTIVLLRPTSQQSIYQKQTPLPRATLKQFPTTAPASRWEADLCNYAEVQYSLRVSVSERALCLGTEKGKR</sequence>